<keyword evidence="4 5" id="KW-0648">Protein biosynthesis</keyword>
<dbReference type="Gene3D" id="3.30.70.1660">
    <property type="match status" value="1"/>
</dbReference>
<dbReference type="Pfam" id="PF00472">
    <property type="entry name" value="RF-1"/>
    <property type="match status" value="1"/>
</dbReference>
<evidence type="ECO:0000256" key="1">
    <source>
        <dbReference type="ARBA" id="ARBA00010835"/>
    </source>
</evidence>
<accession>A0A563DHL4</accession>
<proteinExistence type="inferred from homology"/>
<keyword evidence="3 5" id="KW-0963">Cytoplasm</keyword>
<evidence type="ECO:0000313" key="10">
    <source>
        <dbReference type="Proteomes" id="UP000319499"/>
    </source>
</evidence>
<dbReference type="Proteomes" id="UP000319499">
    <property type="component" value="Unassembled WGS sequence"/>
</dbReference>
<comment type="function">
    <text evidence="5">Peptide chain release factor 2 directs the termination of translation in response to the peptide chain termination codons UGA and UAA.</text>
</comment>
<dbReference type="FunFam" id="3.30.160.20:FF:000040">
    <property type="entry name" value="Peptide chain release factor 2"/>
    <property type="match status" value="1"/>
</dbReference>
<reference evidence="9 10" key="1">
    <citation type="submission" date="2019-02" db="EMBL/GenBank/DDBJ databases">
        <title>Apibacter muscae sp. nov.: a novel member of the house fly microbiota.</title>
        <authorList>
            <person name="Park R."/>
        </authorList>
    </citation>
    <scope>NUCLEOTIDE SEQUENCE [LARGE SCALE GENOMIC DNA]</scope>
    <source>
        <strain evidence="9 10">AL1</strain>
    </source>
</reference>
<comment type="subcellular location">
    <subcellularLocation>
        <location evidence="5">Cytoplasm</location>
    </subcellularLocation>
</comment>
<evidence type="ECO:0000259" key="8">
    <source>
        <dbReference type="PROSITE" id="PS00745"/>
    </source>
</evidence>
<dbReference type="InterPro" id="IPR000352">
    <property type="entry name" value="Pep_chain_release_fac_I"/>
</dbReference>
<dbReference type="AlphaFoldDB" id="A0A563DHL4"/>
<protein>
    <recommendedName>
        <fullName evidence="5 6">Peptide chain release factor 2</fullName>
        <shortName evidence="5">RF-2</shortName>
    </recommendedName>
</protein>
<dbReference type="RefSeq" id="WP_146291979.1">
    <property type="nucleotide sequence ID" value="NZ_SELH01000015.1"/>
</dbReference>
<dbReference type="OrthoDB" id="9806673at2"/>
<evidence type="ECO:0000256" key="5">
    <source>
        <dbReference type="HAMAP-Rule" id="MF_00094"/>
    </source>
</evidence>
<evidence type="ECO:0000256" key="3">
    <source>
        <dbReference type="ARBA" id="ARBA00022490"/>
    </source>
</evidence>
<feature type="modified residue" description="N5-methylglutamine" evidence="5">
    <location>
        <position position="246"/>
    </location>
</feature>
<dbReference type="GO" id="GO:0016149">
    <property type="term" value="F:translation release factor activity, codon specific"/>
    <property type="evidence" value="ECO:0007669"/>
    <property type="project" value="UniProtKB-UniRule"/>
</dbReference>
<evidence type="ECO:0000256" key="4">
    <source>
        <dbReference type="ARBA" id="ARBA00022917"/>
    </source>
</evidence>
<dbReference type="PANTHER" id="PTHR43116:SF3">
    <property type="entry name" value="CLASS I PEPTIDE CHAIN RELEASE FACTOR"/>
    <property type="match status" value="1"/>
</dbReference>
<dbReference type="Gene3D" id="1.20.58.410">
    <property type="entry name" value="Release factor"/>
    <property type="match status" value="1"/>
</dbReference>
<evidence type="ECO:0000256" key="2">
    <source>
        <dbReference type="ARBA" id="ARBA00022481"/>
    </source>
</evidence>
<keyword evidence="10" id="KW-1185">Reference proteome</keyword>
<dbReference type="PANTHER" id="PTHR43116">
    <property type="entry name" value="PEPTIDE CHAIN RELEASE FACTOR 2"/>
    <property type="match status" value="1"/>
</dbReference>
<name>A0A563DHL4_9FLAO</name>
<sequence>MITLDNIKDIELRIHHLYEYLDIEKKQIEILNEEEKSSDPSFWNDPKKAEIFLKELKSKKKWVDVYMELKSLHEDLQVLFDFYKSKEISEEELNLNYLQTVGLLEDIEFKNMLSSEGDDFSAVLQITSGAGGTESCDWASMLMRMYIMWAESHNYRIKELNYQSGDVAGIKTVTLEIEGEYAFGYLKGENGVHRLVRISPFDSNAKRHTSFASVYVYPLADDSIQVQVNQAALSWDTFRSSGAGGQNVNKVETGVRLRYKHKDEDSGVESEIIIENTESRSQLQNKEKALQLLKSRLFEMELEKRNAKRDEIEASKMKIEWGSQIRNYVMHPYRLVKDVRTGTETSDVDSVMNGNIDDFLKSYLMLMGQKENNV</sequence>
<dbReference type="GO" id="GO:0005737">
    <property type="term" value="C:cytoplasm"/>
    <property type="evidence" value="ECO:0007669"/>
    <property type="project" value="UniProtKB-SubCell"/>
</dbReference>
<dbReference type="PROSITE" id="PS00745">
    <property type="entry name" value="RF_PROK_I"/>
    <property type="match status" value="1"/>
</dbReference>
<evidence type="ECO:0000313" key="9">
    <source>
        <dbReference type="EMBL" id="TWP29333.1"/>
    </source>
</evidence>
<organism evidence="9 10">
    <name type="scientific">Apibacter muscae</name>
    <dbReference type="NCBI Taxonomy" id="2509004"/>
    <lineage>
        <taxon>Bacteria</taxon>
        <taxon>Pseudomonadati</taxon>
        <taxon>Bacteroidota</taxon>
        <taxon>Flavobacteriia</taxon>
        <taxon>Flavobacteriales</taxon>
        <taxon>Weeksellaceae</taxon>
        <taxon>Apibacter</taxon>
    </lineage>
</organism>
<dbReference type="InterPro" id="IPR045853">
    <property type="entry name" value="Pep_chain_release_fac_I_sf"/>
</dbReference>
<dbReference type="InterPro" id="IPR004374">
    <property type="entry name" value="PrfB"/>
</dbReference>
<comment type="caution">
    <text evidence="9">The sequence shown here is derived from an EMBL/GenBank/DDBJ whole genome shotgun (WGS) entry which is preliminary data.</text>
</comment>
<dbReference type="NCBIfam" id="TIGR00020">
    <property type="entry name" value="prfB"/>
    <property type="match status" value="1"/>
</dbReference>
<comment type="similarity">
    <text evidence="1 5">Belongs to the prokaryotic/mitochondrial release factor family.</text>
</comment>
<feature type="domain" description="Prokaryotic-type class I peptide chain release factors" evidence="8">
    <location>
        <begin position="239"/>
        <end position="255"/>
    </location>
</feature>
<dbReference type="SMART" id="SM00937">
    <property type="entry name" value="PCRF"/>
    <property type="match status" value="1"/>
</dbReference>
<gene>
    <name evidence="5" type="primary">prfB</name>
    <name evidence="9" type="ORF">ETU09_03695</name>
</gene>
<dbReference type="Pfam" id="PF03462">
    <property type="entry name" value="PCRF"/>
    <property type="match status" value="1"/>
</dbReference>
<dbReference type="Gene3D" id="3.30.160.20">
    <property type="match status" value="1"/>
</dbReference>
<keyword evidence="2 5" id="KW-0488">Methylation</keyword>
<evidence type="ECO:0000256" key="6">
    <source>
        <dbReference type="NCBIfam" id="TIGR00020"/>
    </source>
</evidence>
<dbReference type="InterPro" id="IPR005139">
    <property type="entry name" value="PCRF"/>
</dbReference>
<dbReference type="SUPFAM" id="SSF75620">
    <property type="entry name" value="Release factor"/>
    <property type="match status" value="1"/>
</dbReference>
<dbReference type="HAMAP" id="MF_00094">
    <property type="entry name" value="Rel_fac_2"/>
    <property type="match status" value="1"/>
</dbReference>
<dbReference type="EMBL" id="SELH01000015">
    <property type="protein sequence ID" value="TWP29333.1"/>
    <property type="molecule type" value="Genomic_DNA"/>
</dbReference>
<feature type="coiled-coil region" evidence="7">
    <location>
        <begin position="276"/>
        <end position="310"/>
    </location>
</feature>
<evidence type="ECO:0000256" key="7">
    <source>
        <dbReference type="SAM" id="Coils"/>
    </source>
</evidence>
<comment type="PTM">
    <text evidence="5">Methylated by PrmC. Methylation increases the termination efficiency of RF2.</text>
</comment>
<keyword evidence="7" id="KW-0175">Coiled coil</keyword>